<evidence type="ECO:0000313" key="2">
    <source>
        <dbReference type="EMBL" id="CAF4992949.1"/>
    </source>
</evidence>
<sequence>MFIDFLKRCLEWDPQIRLTPAQALR</sequence>
<gene>
    <name evidence="1" type="ORF">BYL167_LOCUS41816</name>
    <name evidence="2" type="ORF">GIL414_LOCUS56745</name>
</gene>
<evidence type="ECO:0000313" key="3">
    <source>
        <dbReference type="Proteomes" id="UP000681967"/>
    </source>
</evidence>
<dbReference type="SUPFAM" id="SSF56112">
    <property type="entry name" value="Protein kinase-like (PK-like)"/>
    <property type="match status" value="1"/>
</dbReference>
<name>A0A8S2ZI01_9BILA</name>
<protein>
    <submittedName>
        <fullName evidence="1">Uncharacterized protein</fullName>
    </submittedName>
</protein>
<organism evidence="1 3">
    <name type="scientific">Rotaria magnacalcarata</name>
    <dbReference type="NCBI Taxonomy" id="392030"/>
    <lineage>
        <taxon>Eukaryota</taxon>
        <taxon>Metazoa</taxon>
        <taxon>Spiralia</taxon>
        <taxon>Gnathifera</taxon>
        <taxon>Rotifera</taxon>
        <taxon>Eurotatoria</taxon>
        <taxon>Bdelloidea</taxon>
        <taxon>Philodinida</taxon>
        <taxon>Philodinidae</taxon>
        <taxon>Rotaria</taxon>
    </lineage>
</organism>
<dbReference type="EMBL" id="CAJOBH010106955">
    <property type="protein sequence ID" value="CAF4642218.1"/>
    <property type="molecule type" value="Genomic_DNA"/>
</dbReference>
<dbReference type="Proteomes" id="UP000681967">
    <property type="component" value="Unassembled WGS sequence"/>
</dbReference>
<feature type="non-terminal residue" evidence="1">
    <location>
        <position position="25"/>
    </location>
</feature>
<dbReference type="Gene3D" id="1.10.510.10">
    <property type="entry name" value="Transferase(Phosphotransferase) domain 1"/>
    <property type="match status" value="1"/>
</dbReference>
<dbReference type="EMBL" id="CAJOBJ010204542">
    <property type="protein sequence ID" value="CAF4992949.1"/>
    <property type="molecule type" value="Genomic_DNA"/>
</dbReference>
<comment type="caution">
    <text evidence="1">The sequence shown here is derived from an EMBL/GenBank/DDBJ whole genome shotgun (WGS) entry which is preliminary data.</text>
</comment>
<dbReference type="InterPro" id="IPR011009">
    <property type="entry name" value="Kinase-like_dom_sf"/>
</dbReference>
<dbReference type="AlphaFoldDB" id="A0A8S2ZI01"/>
<reference evidence="1" key="1">
    <citation type="submission" date="2021-02" db="EMBL/GenBank/DDBJ databases">
        <authorList>
            <person name="Nowell W R."/>
        </authorList>
    </citation>
    <scope>NUCLEOTIDE SEQUENCE</scope>
</reference>
<evidence type="ECO:0000313" key="1">
    <source>
        <dbReference type="EMBL" id="CAF4642218.1"/>
    </source>
</evidence>
<dbReference type="Proteomes" id="UP000681720">
    <property type="component" value="Unassembled WGS sequence"/>
</dbReference>
<proteinExistence type="predicted"/>
<accession>A0A8S2ZI01</accession>